<sequence length="350" mass="36571">MVMRQVRHVSGAMGVSDGSGAGKNSRRLGGMLRRGLYVSTVITAVVVPTSALAHAGVPAPPPARHAPTTAENLTDRYQASRVNITEAARMAKEHGSSERAERLQAMAAPTRQFLAFDGRGSGRAVEVLGNLATAQRIAVLVPGADTRLDTYDPRNGRPDKTLGGAAAELHSELNRQAPRIPAAVVAWLGYDTPNTISPEVVTSGRATSAARELRAFVDTLHRANRIAAVSLLGHSYGSVVCAQAASGLAAADIVLYGCPGAGVEHAADLRARARIWAGRGSSDWVADIPHVQANLLGTTVGFGPDPVSANFGARLFTAGDVSHSDYHKPGSLALTNLARITLGKDPLNHD</sequence>
<feature type="transmembrane region" description="Helical" evidence="2">
    <location>
        <begin position="36"/>
        <end position="57"/>
    </location>
</feature>
<feature type="region of interest" description="Disordered" evidence="1">
    <location>
        <begin position="54"/>
        <end position="73"/>
    </location>
</feature>
<dbReference type="Pfam" id="PF06259">
    <property type="entry name" value="Abhydrolase_8"/>
    <property type="match status" value="1"/>
</dbReference>
<keyword evidence="4" id="KW-0378">Hydrolase</keyword>
<evidence type="ECO:0000259" key="3">
    <source>
        <dbReference type="Pfam" id="PF06259"/>
    </source>
</evidence>
<dbReference type="Proteomes" id="UP001218629">
    <property type="component" value="Chromosome"/>
</dbReference>
<feature type="region of interest" description="Disordered" evidence="1">
    <location>
        <begin position="1"/>
        <end position="26"/>
    </location>
</feature>
<dbReference type="GO" id="GO:0016787">
    <property type="term" value="F:hydrolase activity"/>
    <property type="evidence" value="ECO:0007669"/>
    <property type="project" value="UniProtKB-KW"/>
</dbReference>
<evidence type="ECO:0000313" key="5">
    <source>
        <dbReference type="Proteomes" id="UP001218629"/>
    </source>
</evidence>
<evidence type="ECO:0000313" key="4">
    <source>
        <dbReference type="EMBL" id="WEB44461.1"/>
    </source>
</evidence>
<accession>A0ABY8AII7</accession>
<keyword evidence="2" id="KW-0812">Transmembrane</keyword>
<proteinExistence type="predicted"/>
<dbReference type="SUPFAM" id="SSF53474">
    <property type="entry name" value="alpha/beta-Hydrolases"/>
    <property type="match status" value="1"/>
</dbReference>
<dbReference type="RefSeq" id="WP_275310625.1">
    <property type="nucleotide sequence ID" value="NZ_CP095749.1"/>
</dbReference>
<protein>
    <submittedName>
        <fullName evidence="4">Alpha/beta hydrolase family protein</fullName>
    </submittedName>
</protein>
<evidence type="ECO:0000256" key="2">
    <source>
        <dbReference type="SAM" id="Phobius"/>
    </source>
</evidence>
<dbReference type="Gene3D" id="3.40.50.1820">
    <property type="entry name" value="alpha/beta hydrolase"/>
    <property type="match status" value="1"/>
</dbReference>
<reference evidence="4 5" key="1">
    <citation type="submission" date="2022-03" db="EMBL/GenBank/DDBJ databases">
        <title>Streptomyces yunnanensis P86,complete genome.</title>
        <authorList>
            <person name="Chen S."/>
            <person name="Zhang Q."/>
        </authorList>
    </citation>
    <scope>NUCLEOTIDE SEQUENCE [LARGE SCALE GENOMIC DNA]</scope>
    <source>
        <strain evidence="4 5">P86</strain>
    </source>
</reference>
<keyword evidence="2" id="KW-1133">Transmembrane helix</keyword>
<organism evidence="4 5">
    <name type="scientific">Streptomyces yunnanensis</name>
    <dbReference type="NCBI Taxonomy" id="156453"/>
    <lineage>
        <taxon>Bacteria</taxon>
        <taxon>Bacillati</taxon>
        <taxon>Actinomycetota</taxon>
        <taxon>Actinomycetes</taxon>
        <taxon>Kitasatosporales</taxon>
        <taxon>Streptomycetaceae</taxon>
        <taxon>Streptomyces</taxon>
    </lineage>
</organism>
<keyword evidence="2" id="KW-0472">Membrane</keyword>
<name>A0ABY8AII7_9ACTN</name>
<keyword evidence="5" id="KW-1185">Reference proteome</keyword>
<evidence type="ECO:0000256" key="1">
    <source>
        <dbReference type="SAM" id="MobiDB-lite"/>
    </source>
</evidence>
<dbReference type="EMBL" id="CP095749">
    <property type="protein sequence ID" value="WEB44461.1"/>
    <property type="molecule type" value="Genomic_DNA"/>
</dbReference>
<gene>
    <name evidence="4" type="ORF">MOV08_37655</name>
</gene>
<dbReference type="InterPro" id="IPR010427">
    <property type="entry name" value="DUF1023"/>
</dbReference>
<feature type="domain" description="DUF1023" evidence="3">
    <location>
        <begin position="117"/>
        <end position="292"/>
    </location>
</feature>
<dbReference type="InterPro" id="IPR029058">
    <property type="entry name" value="AB_hydrolase_fold"/>
</dbReference>